<keyword evidence="5 12" id="KW-1133">Transmembrane helix</keyword>
<dbReference type="InterPro" id="IPR036179">
    <property type="entry name" value="Ig-like_dom_sf"/>
</dbReference>
<reference evidence="14" key="1">
    <citation type="submission" date="2025-08" db="UniProtKB">
        <authorList>
            <consortium name="Ensembl"/>
        </authorList>
    </citation>
    <scope>IDENTIFICATION</scope>
</reference>
<dbReference type="SMART" id="SM00408">
    <property type="entry name" value="IGc2"/>
    <property type="match status" value="2"/>
</dbReference>
<name>A0A3B3R6P7_9TELE</name>
<evidence type="ECO:0000256" key="6">
    <source>
        <dbReference type="ARBA" id="ARBA00023136"/>
    </source>
</evidence>
<protein>
    <submittedName>
        <fullName evidence="14">HEPACAM family member 2</fullName>
    </submittedName>
</protein>
<keyword evidence="6 12" id="KW-0472">Membrane</keyword>
<keyword evidence="7" id="KW-1015">Disulfide bond</keyword>
<dbReference type="GeneID" id="111843843"/>
<comment type="subcellular location">
    <subcellularLocation>
        <location evidence="1">Cytoplasm</location>
    </subcellularLocation>
    <subcellularLocation>
        <location evidence="11">Endomembrane system</location>
        <topology evidence="11">Single-pass type I membrane protein</topology>
    </subcellularLocation>
</comment>
<dbReference type="InterPro" id="IPR052280">
    <property type="entry name" value="HEPACAM_domain"/>
</dbReference>
<evidence type="ECO:0000256" key="7">
    <source>
        <dbReference type="ARBA" id="ARBA00023157"/>
    </source>
</evidence>
<evidence type="ECO:0000256" key="9">
    <source>
        <dbReference type="ARBA" id="ARBA00023306"/>
    </source>
</evidence>
<dbReference type="STRING" id="1676925.ENSPKIP00000013595"/>
<dbReference type="SUPFAM" id="SSF48726">
    <property type="entry name" value="Immunoglobulin"/>
    <property type="match status" value="2"/>
</dbReference>
<evidence type="ECO:0000256" key="5">
    <source>
        <dbReference type="ARBA" id="ARBA00022989"/>
    </source>
</evidence>
<dbReference type="SMART" id="SM00409">
    <property type="entry name" value="IG"/>
    <property type="match status" value="3"/>
</dbReference>
<organism evidence="14 15">
    <name type="scientific">Paramormyrops kingsleyae</name>
    <dbReference type="NCBI Taxonomy" id="1676925"/>
    <lineage>
        <taxon>Eukaryota</taxon>
        <taxon>Metazoa</taxon>
        <taxon>Chordata</taxon>
        <taxon>Craniata</taxon>
        <taxon>Vertebrata</taxon>
        <taxon>Euteleostomi</taxon>
        <taxon>Actinopterygii</taxon>
        <taxon>Neopterygii</taxon>
        <taxon>Teleostei</taxon>
        <taxon>Osteoglossocephala</taxon>
        <taxon>Osteoglossomorpha</taxon>
        <taxon>Osteoglossiformes</taxon>
        <taxon>Mormyridae</taxon>
        <taxon>Paramormyrops</taxon>
    </lineage>
</organism>
<dbReference type="GO" id="GO:0012505">
    <property type="term" value="C:endomembrane system"/>
    <property type="evidence" value="ECO:0007669"/>
    <property type="project" value="UniProtKB-SubCell"/>
</dbReference>
<evidence type="ECO:0000256" key="11">
    <source>
        <dbReference type="ARBA" id="ARBA00046288"/>
    </source>
</evidence>
<evidence type="ECO:0000256" key="2">
    <source>
        <dbReference type="ARBA" id="ARBA00022490"/>
    </source>
</evidence>
<dbReference type="PROSITE" id="PS50835">
    <property type="entry name" value="IG_LIKE"/>
    <property type="match status" value="2"/>
</dbReference>
<sequence length="453" mass="50430">MESLSRAALPFSLGGLLLLTGIHSTFISVPSILHGVRGRPLLLPVKYNFTTANVEIQGDWKLHDTMLVAFRNRNVISHLSMEHQHTFLPPNASLLINVLEEKAEGPYKVDIRLKFADKPDIIEESRVVRVTVNVPVSKPNVHMSPGSPVVEDKDNVTWTCSVDNGSHVQYRWFRDGVPVGTGDRYSFSGDNGKFAISPVRKEDIGDYVCQVSNHVSEEWSRPVPLSVFYGPYNLEVSAQQGLKTGEVFTINPGELVLFDCHADSNPPNTCVWISKSRNSTKVVMKGPRLEVMSERLAQAEEYVCRAFNNVTQKQDETQFTLVVASLGTGKAKHLQTESSVPPLAVITVSCLIIIACMLLVLFRRSCRPHRVIMDMYSRNHKPLTDQKRAHLSGHEDATEDFGIYEFVTIPGRSDSTQASSKSLSGLNSVQDLHSTIYDVIRHIPETPTQGLLK</sequence>
<dbReference type="Gene3D" id="2.60.40.10">
    <property type="entry name" value="Immunoglobulins"/>
    <property type="match status" value="3"/>
</dbReference>
<keyword evidence="15" id="KW-1185">Reference proteome</keyword>
<keyword evidence="3 12" id="KW-0812">Transmembrane</keyword>
<keyword evidence="2" id="KW-0963">Cytoplasm</keyword>
<keyword evidence="4" id="KW-0732">Signal</keyword>
<feature type="transmembrane region" description="Helical" evidence="12">
    <location>
        <begin position="343"/>
        <end position="362"/>
    </location>
</feature>
<dbReference type="InterPro" id="IPR003599">
    <property type="entry name" value="Ig_sub"/>
</dbReference>
<dbReference type="PANTHER" id="PTHR44888">
    <property type="entry name" value="HEPACAM FAMILY MEMBER 2-RELATED"/>
    <property type="match status" value="1"/>
</dbReference>
<evidence type="ECO:0000256" key="12">
    <source>
        <dbReference type="SAM" id="Phobius"/>
    </source>
</evidence>
<proteinExistence type="predicted"/>
<dbReference type="OrthoDB" id="9872799at2759"/>
<dbReference type="Ensembl" id="ENSPKIT00000038019.1">
    <property type="protein sequence ID" value="ENSPKIP00000013595.1"/>
    <property type="gene ID" value="ENSPKIG00000000968.1"/>
</dbReference>
<evidence type="ECO:0000313" key="15">
    <source>
        <dbReference type="Proteomes" id="UP000261540"/>
    </source>
</evidence>
<reference evidence="14" key="2">
    <citation type="submission" date="2025-09" db="UniProtKB">
        <authorList>
            <consortium name="Ensembl"/>
        </authorList>
    </citation>
    <scope>IDENTIFICATION</scope>
</reference>
<dbReference type="Pfam" id="PF13927">
    <property type="entry name" value="Ig_3"/>
    <property type="match status" value="1"/>
</dbReference>
<keyword evidence="10" id="KW-0393">Immunoglobulin domain</keyword>
<feature type="domain" description="Ig-like" evidence="13">
    <location>
        <begin position="231"/>
        <end position="320"/>
    </location>
</feature>
<evidence type="ECO:0000256" key="8">
    <source>
        <dbReference type="ARBA" id="ARBA00023180"/>
    </source>
</evidence>
<dbReference type="GeneTree" id="ENSGT01130000278319"/>
<evidence type="ECO:0000256" key="3">
    <source>
        <dbReference type="ARBA" id="ARBA00022692"/>
    </source>
</evidence>
<evidence type="ECO:0000256" key="4">
    <source>
        <dbReference type="ARBA" id="ARBA00022729"/>
    </source>
</evidence>
<dbReference type="KEGG" id="pki:111843843"/>
<keyword evidence="8" id="KW-0325">Glycoprotein</keyword>
<evidence type="ECO:0000256" key="10">
    <source>
        <dbReference type="ARBA" id="ARBA00023319"/>
    </source>
</evidence>
<evidence type="ECO:0000313" key="14">
    <source>
        <dbReference type="Ensembl" id="ENSPKIP00000013595.1"/>
    </source>
</evidence>
<keyword evidence="9" id="KW-0131">Cell cycle</keyword>
<dbReference type="InterPro" id="IPR007110">
    <property type="entry name" value="Ig-like_dom"/>
</dbReference>
<dbReference type="InterPro" id="IPR003598">
    <property type="entry name" value="Ig_sub2"/>
</dbReference>
<dbReference type="RefSeq" id="XP_023667541.1">
    <property type="nucleotide sequence ID" value="XM_023811773.2"/>
</dbReference>
<dbReference type="Proteomes" id="UP000261540">
    <property type="component" value="Unplaced"/>
</dbReference>
<feature type="domain" description="Ig-like" evidence="13">
    <location>
        <begin position="139"/>
        <end position="226"/>
    </location>
</feature>
<dbReference type="InterPro" id="IPR013783">
    <property type="entry name" value="Ig-like_fold"/>
</dbReference>
<dbReference type="AlphaFoldDB" id="A0A3B3R6P7"/>
<dbReference type="GO" id="GO:0005737">
    <property type="term" value="C:cytoplasm"/>
    <property type="evidence" value="ECO:0007669"/>
    <property type="project" value="UniProtKB-SubCell"/>
</dbReference>
<accession>A0A3B3R6P7</accession>
<evidence type="ECO:0000259" key="13">
    <source>
        <dbReference type="PROSITE" id="PS50835"/>
    </source>
</evidence>
<dbReference type="PANTHER" id="PTHR44888:SF1">
    <property type="entry name" value="HEPACAM FAMILY MEMBER 2"/>
    <property type="match status" value="1"/>
</dbReference>
<dbReference type="CTD" id="253012"/>
<evidence type="ECO:0000256" key="1">
    <source>
        <dbReference type="ARBA" id="ARBA00004496"/>
    </source>
</evidence>